<dbReference type="InterPro" id="IPR014955">
    <property type="entry name" value="DUF1826"/>
</dbReference>
<keyword evidence="3" id="KW-1185">Reference proteome</keyword>
<dbReference type="RefSeq" id="WP_159267499.1">
    <property type="nucleotide sequence ID" value="NZ_CACSIK010000001.1"/>
</dbReference>
<evidence type="ECO:0000313" key="4">
    <source>
        <dbReference type="Proteomes" id="UP000439591"/>
    </source>
</evidence>
<dbReference type="OrthoDB" id="5342505at2"/>
<sequence length="229" mass="25258">MANLSTAAMPQVFTQGEEKKRDISGLSFDVLGEIYEPDVNLATWQRTLSDELQNEAESLLHKRPKFSDRIIVEPRDIEHSLQQSFPQLHDKAHLMADLQLLTTMFSVLFGDSAVGVRLAIIDSPMCPKFHVDHVPCRLITAYTGTGTQWLPHDCADRSKLGRGSHGKSDDESGLYASTDHIQQLLPGDVALLKGEMWAGNEGAGLIHRSPAASSTTPRLLLTLDFVKAQ</sequence>
<dbReference type="Proteomes" id="UP000435877">
    <property type="component" value="Unassembled WGS sequence"/>
</dbReference>
<accession>A0A5S9N7V4</accession>
<organism evidence="2 3">
    <name type="scientific">Zhongshania aliphaticivorans</name>
    <dbReference type="NCBI Taxonomy" id="1470434"/>
    <lineage>
        <taxon>Bacteria</taxon>
        <taxon>Pseudomonadati</taxon>
        <taxon>Pseudomonadota</taxon>
        <taxon>Gammaproteobacteria</taxon>
        <taxon>Cellvibrionales</taxon>
        <taxon>Spongiibacteraceae</taxon>
        <taxon>Zhongshania</taxon>
    </lineage>
</organism>
<reference evidence="3 4" key="1">
    <citation type="submission" date="2019-11" db="EMBL/GenBank/DDBJ databases">
        <authorList>
            <person name="Holert J."/>
        </authorList>
    </citation>
    <scope>NUCLEOTIDE SEQUENCE [LARGE SCALE GENOMIC DNA]</scope>
    <source>
        <strain evidence="1">BC3_2A</strain>
        <strain evidence="2">SB11_1A</strain>
    </source>
</reference>
<dbReference type="EMBL" id="CACSIM010000001">
    <property type="protein sequence ID" value="CAA0080725.1"/>
    <property type="molecule type" value="Genomic_DNA"/>
</dbReference>
<evidence type="ECO:0008006" key="5">
    <source>
        <dbReference type="Google" id="ProtNLM"/>
    </source>
</evidence>
<evidence type="ECO:0000313" key="2">
    <source>
        <dbReference type="EMBL" id="CAA0085422.1"/>
    </source>
</evidence>
<gene>
    <name evidence="2" type="ORF">IHBHHGIJ_00839</name>
    <name evidence="1" type="ORF">KFEGEMFD_00312</name>
</gene>
<evidence type="ECO:0000313" key="1">
    <source>
        <dbReference type="EMBL" id="CAA0080725.1"/>
    </source>
</evidence>
<name>A0A5S9N7V4_9GAMM</name>
<dbReference type="Pfam" id="PF08856">
    <property type="entry name" value="DUF1826"/>
    <property type="match status" value="1"/>
</dbReference>
<dbReference type="EMBL" id="CACSIK010000001">
    <property type="protein sequence ID" value="CAA0085422.1"/>
    <property type="molecule type" value="Genomic_DNA"/>
</dbReference>
<proteinExistence type="predicted"/>
<protein>
    <recommendedName>
        <fullName evidence="5">Succinylglutamate desuccinylase</fullName>
    </recommendedName>
</protein>
<evidence type="ECO:0000313" key="3">
    <source>
        <dbReference type="Proteomes" id="UP000435877"/>
    </source>
</evidence>
<dbReference type="AlphaFoldDB" id="A0A5S9N7V4"/>
<dbReference type="Proteomes" id="UP000439591">
    <property type="component" value="Unassembled WGS sequence"/>
</dbReference>